<dbReference type="AlphaFoldDB" id="A0A8H7C157"/>
<proteinExistence type="predicted"/>
<evidence type="ECO:0000256" key="1">
    <source>
        <dbReference type="SAM" id="MobiDB-lite"/>
    </source>
</evidence>
<accession>A0A8H7C157</accession>
<comment type="caution">
    <text evidence="2">The sequence shown here is derived from an EMBL/GenBank/DDBJ whole genome shotgun (WGS) entry which is preliminary data.</text>
</comment>
<dbReference type="Proteomes" id="UP000629468">
    <property type="component" value="Unassembled WGS sequence"/>
</dbReference>
<sequence>MPAEQAKKSQRNPLAQPHRKLSIVKLTMQVLSIAISPSRPRTSLCNRDGFESRGHRFLAQRRRLEKAEKAAQNSRSNALIYEEEPWERVERLSKPRTRHHREEEMQSPSPQELHETPPPASPAVSDDAPIDVHVEYHPSENSASSDFRLEDFRQPAPQNIPPPSSNIMYRPFNTKSEFLFAQIAIGASLTHDHIQTLCDIINRCISGQDYFTIKSAKEFEDRLKPSSSIPTD</sequence>
<protein>
    <submittedName>
        <fullName evidence="2">Uncharacterized protein</fullName>
    </submittedName>
</protein>
<name>A0A8H7C157_AGABI</name>
<reference evidence="2 3" key="1">
    <citation type="journal article" name="Sci. Rep.">
        <title>Telomere-to-telomere assembled and centromere annotated genomes of the two main subspecies of the button mushroom Agaricus bisporus reveal especially polymorphic chromosome ends.</title>
        <authorList>
            <person name="Sonnenberg A.S.M."/>
            <person name="Sedaghat-Telgerd N."/>
            <person name="Lavrijssen B."/>
            <person name="Ohm R.A."/>
            <person name="Hendrickx P.M."/>
            <person name="Scholtmeijer K."/>
            <person name="Baars J.J.P."/>
            <person name="van Peer A."/>
        </authorList>
    </citation>
    <scope>NUCLEOTIDE SEQUENCE [LARGE SCALE GENOMIC DNA]</scope>
    <source>
        <strain evidence="2 3">H119_p4</strain>
    </source>
</reference>
<dbReference type="EMBL" id="JABXXO010000015">
    <property type="protein sequence ID" value="KAF7760095.1"/>
    <property type="molecule type" value="Genomic_DNA"/>
</dbReference>
<feature type="region of interest" description="Disordered" evidence="1">
    <location>
        <begin position="92"/>
        <end position="127"/>
    </location>
</feature>
<evidence type="ECO:0000313" key="3">
    <source>
        <dbReference type="Proteomes" id="UP000629468"/>
    </source>
</evidence>
<gene>
    <name evidence="2" type="ORF">Agabi119p4_10771</name>
</gene>
<evidence type="ECO:0000313" key="2">
    <source>
        <dbReference type="EMBL" id="KAF7760095.1"/>
    </source>
</evidence>
<organism evidence="2 3">
    <name type="scientific">Agaricus bisporus var. burnettii</name>
    <dbReference type="NCBI Taxonomy" id="192524"/>
    <lineage>
        <taxon>Eukaryota</taxon>
        <taxon>Fungi</taxon>
        <taxon>Dikarya</taxon>
        <taxon>Basidiomycota</taxon>
        <taxon>Agaricomycotina</taxon>
        <taxon>Agaricomycetes</taxon>
        <taxon>Agaricomycetidae</taxon>
        <taxon>Agaricales</taxon>
        <taxon>Agaricineae</taxon>
        <taxon>Agaricaceae</taxon>
        <taxon>Agaricus</taxon>
    </lineage>
</organism>